<sequence length="147" mass="15171">MGHITRRGVLVGGVTLGGLAVGGCATERLPFGQDPDGPEQGPRTAAPGQGGEGIVATVDQVPVGGGQVLDNHEIVVTQPTAGNFKCFRAVCTHQGCLVNRVADGRIDCPCHGSQFSIANGSVLRGPATRPLEPRAITIQNDQVRLLD</sequence>
<keyword evidence="6" id="KW-0411">Iron-sulfur</keyword>
<evidence type="ECO:0000313" key="13">
    <source>
        <dbReference type="Proteomes" id="UP000722989"/>
    </source>
</evidence>
<dbReference type="CDD" id="cd03467">
    <property type="entry name" value="Rieske"/>
    <property type="match status" value="1"/>
</dbReference>
<keyword evidence="4" id="KW-0479">Metal-binding</keyword>
<organism evidence="12 13">
    <name type="scientific">Planosporangium thailandense</name>
    <dbReference type="NCBI Taxonomy" id="765197"/>
    <lineage>
        <taxon>Bacteria</taxon>
        <taxon>Bacillati</taxon>
        <taxon>Actinomycetota</taxon>
        <taxon>Actinomycetes</taxon>
        <taxon>Micromonosporales</taxon>
        <taxon>Micromonosporaceae</taxon>
        <taxon>Planosporangium</taxon>
    </lineage>
</organism>
<evidence type="ECO:0000256" key="2">
    <source>
        <dbReference type="ARBA" id="ARBA00015816"/>
    </source>
</evidence>
<evidence type="ECO:0000259" key="11">
    <source>
        <dbReference type="PROSITE" id="PS51296"/>
    </source>
</evidence>
<dbReference type="PRINTS" id="PR00162">
    <property type="entry name" value="RIESKE"/>
</dbReference>
<evidence type="ECO:0000256" key="4">
    <source>
        <dbReference type="ARBA" id="ARBA00022723"/>
    </source>
</evidence>
<proteinExistence type="predicted"/>
<keyword evidence="7" id="KW-1015">Disulfide bond</keyword>
<dbReference type="Pfam" id="PF00355">
    <property type="entry name" value="Rieske"/>
    <property type="match status" value="1"/>
</dbReference>
<accession>A0ABX0XY56</accession>
<keyword evidence="5" id="KW-0408">Iron</keyword>
<comment type="caution">
    <text evidence="12">The sequence shown here is derived from an EMBL/GenBank/DDBJ whole genome shotgun (WGS) entry which is preliminary data.</text>
</comment>
<gene>
    <name evidence="12" type="ORF">HC031_13800</name>
</gene>
<evidence type="ECO:0000256" key="3">
    <source>
        <dbReference type="ARBA" id="ARBA00022714"/>
    </source>
</evidence>
<feature type="domain" description="Rieske" evidence="11">
    <location>
        <begin position="53"/>
        <end position="145"/>
    </location>
</feature>
<evidence type="ECO:0000256" key="6">
    <source>
        <dbReference type="ARBA" id="ARBA00023014"/>
    </source>
</evidence>
<keyword evidence="3" id="KW-0001">2Fe-2S</keyword>
<evidence type="ECO:0000256" key="9">
    <source>
        <dbReference type="ARBA" id="ARBA00034078"/>
    </source>
</evidence>
<dbReference type="PROSITE" id="PS51257">
    <property type="entry name" value="PROKAR_LIPOPROTEIN"/>
    <property type="match status" value="1"/>
</dbReference>
<evidence type="ECO:0000256" key="8">
    <source>
        <dbReference type="ARBA" id="ARBA00029586"/>
    </source>
</evidence>
<reference evidence="12 13" key="1">
    <citation type="submission" date="2020-03" db="EMBL/GenBank/DDBJ databases">
        <title>WGS of the type strain of Planosporangium spp.</title>
        <authorList>
            <person name="Thawai C."/>
        </authorList>
    </citation>
    <scope>NUCLEOTIDE SEQUENCE [LARGE SCALE GENOMIC DNA]</scope>
    <source>
        <strain evidence="12 13">TBRC 5610</strain>
    </source>
</reference>
<dbReference type="PROSITE" id="PS51296">
    <property type="entry name" value="RIESKE"/>
    <property type="match status" value="1"/>
</dbReference>
<dbReference type="EMBL" id="JAATVY010000008">
    <property type="protein sequence ID" value="NJC70781.1"/>
    <property type="molecule type" value="Genomic_DNA"/>
</dbReference>
<comment type="function">
    <text evidence="1">Iron-sulfur subunit of the cytochrome bc1 complex, an essential component of the respiratory electron transport chain required for ATP synthesis. The bc1 complex catalyzes the oxidation of menaquinol and the reduction of cytochrome c in the respiratory chain. The bc1 complex operates through a Q-cycle mechanism that couples electron transfer to generation of the proton gradient that drives ATP synthesis.</text>
</comment>
<dbReference type="Gene3D" id="2.102.10.10">
    <property type="entry name" value="Rieske [2Fe-2S] iron-sulphur domain"/>
    <property type="match status" value="1"/>
</dbReference>
<comment type="cofactor">
    <cofactor evidence="9">
        <name>[2Fe-2S] cluster</name>
        <dbReference type="ChEBI" id="CHEBI:190135"/>
    </cofactor>
</comment>
<evidence type="ECO:0000256" key="5">
    <source>
        <dbReference type="ARBA" id="ARBA00023004"/>
    </source>
</evidence>
<evidence type="ECO:0000256" key="1">
    <source>
        <dbReference type="ARBA" id="ARBA00002494"/>
    </source>
</evidence>
<dbReference type="PANTHER" id="PTHR10134">
    <property type="entry name" value="CYTOCHROME B-C1 COMPLEX SUBUNIT RIESKE, MITOCHONDRIAL"/>
    <property type="match status" value="1"/>
</dbReference>
<dbReference type="SUPFAM" id="SSF50022">
    <property type="entry name" value="ISP domain"/>
    <property type="match status" value="1"/>
</dbReference>
<evidence type="ECO:0000256" key="7">
    <source>
        <dbReference type="ARBA" id="ARBA00023157"/>
    </source>
</evidence>
<evidence type="ECO:0000256" key="10">
    <source>
        <dbReference type="SAM" id="MobiDB-lite"/>
    </source>
</evidence>
<dbReference type="Proteomes" id="UP000722989">
    <property type="component" value="Unassembled WGS sequence"/>
</dbReference>
<dbReference type="InterPro" id="IPR014349">
    <property type="entry name" value="Rieske_Fe-S_prot"/>
</dbReference>
<dbReference type="InterPro" id="IPR036922">
    <property type="entry name" value="Rieske_2Fe-2S_sf"/>
</dbReference>
<name>A0ABX0XY56_9ACTN</name>
<dbReference type="RefSeq" id="WP_167925689.1">
    <property type="nucleotide sequence ID" value="NZ_JAATVY010000008.1"/>
</dbReference>
<dbReference type="InterPro" id="IPR017941">
    <property type="entry name" value="Rieske_2Fe-2S"/>
</dbReference>
<evidence type="ECO:0000313" key="12">
    <source>
        <dbReference type="EMBL" id="NJC70781.1"/>
    </source>
</evidence>
<keyword evidence="13" id="KW-1185">Reference proteome</keyword>
<protein>
    <recommendedName>
        <fullName evidence="2">Cytochrome bc1 complex Rieske iron-sulfur subunit</fullName>
    </recommendedName>
    <alternativeName>
        <fullName evidence="8">Cytochrome bc1 reductase complex subunit QcrA</fullName>
    </alternativeName>
</protein>
<dbReference type="InterPro" id="IPR005805">
    <property type="entry name" value="Rieske_Fe-S_prot_C"/>
</dbReference>
<feature type="region of interest" description="Disordered" evidence="10">
    <location>
        <begin position="28"/>
        <end position="52"/>
    </location>
</feature>